<dbReference type="InterPro" id="IPR011990">
    <property type="entry name" value="TPR-like_helical_dom_sf"/>
</dbReference>
<evidence type="ECO:0000256" key="1">
    <source>
        <dbReference type="ARBA" id="ARBA00022737"/>
    </source>
</evidence>
<dbReference type="InterPro" id="IPR019734">
    <property type="entry name" value="TPR_rpt"/>
</dbReference>
<feature type="chain" id="PRO_5034348410" evidence="4">
    <location>
        <begin position="23"/>
        <end position="468"/>
    </location>
</feature>
<keyword evidence="4" id="KW-0732">Signal</keyword>
<keyword evidence="6" id="KW-1185">Reference proteome</keyword>
<evidence type="ECO:0000256" key="3">
    <source>
        <dbReference type="PROSITE-ProRule" id="PRU00339"/>
    </source>
</evidence>
<feature type="repeat" description="TPR" evidence="3">
    <location>
        <begin position="265"/>
        <end position="298"/>
    </location>
</feature>
<gene>
    <name evidence="5" type="ORF">ACU52_00125</name>
</gene>
<evidence type="ECO:0000313" key="5">
    <source>
        <dbReference type="EMBL" id="KOO69604.1"/>
    </source>
</evidence>
<evidence type="ECO:0000256" key="2">
    <source>
        <dbReference type="ARBA" id="ARBA00022803"/>
    </source>
</evidence>
<dbReference type="EMBL" id="LFQU01000001">
    <property type="protein sequence ID" value="KOO69604.1"/>
    <property type="molecule type" value="Genomic_DNA"/>
</dbReference>
<dbReference type="SUPFAM" id="SSF48452">
    <property type="entry name" value="TPR-like"/>
    <property type="match status" value="2"/>
</dbReference>
<evidence type="ECO:0000256" key="4">
    <source>
        <dbReference type="SAM" id="SignalP"/>
    </source>
</evidence>
<dbReference type="PROSITE" id="PS50005">
    <property type="entry name" value="TPR"/>
    <property type="match status" value="2"/>
</dbReference>
<dbReference type="PANTHER" id="PTHR45586">
    <property type="entry name" value="TPR REPEAT-CONTAINING PROTEIN PA4667"/>
    <property type="match status" value="1"/>
</dbReference>
<dbReference type="Proteomes" id="UP000036951">
    <property type="component" value="Unassembled WGS sequence"/>
</dbReference>
<dbReference type="OrthoDB" id="638548at2"/>
<dbReference type="PANTHER" id="PTHR45586:SF15">
    <property type="entry name" value="TPR REPEAT-CONTAINING PROTEIN YPIA"/>
    <property type="match status" value="1"/>
</dbReference>
<dbReference type="InterPro" id="IPR051012">
    <property type="entry name" value="CellSynth/LPSAsmb/PSIAsmb"/>
</dbReference>
<dbReference type="RefSeq" id="WP_021855247.1">
    <property type="nucleotide sequence ID" value="NZ_DAWBWQ010000164.1"/>
</dbReference>
<sequence length="468" mass="52717">MNAIKYLLAGAALTLFSAPMMAQDVQSQIDAITKVIVNSKSNPDAAKDQVKDFIKENKKNAVAIAGVGRAYLDIKDTLNAKKYAEMAIDRDKNNAAGYLLMGDIEVVNNDGGAAATWYQQATLMDPKNPQGYIKYANIYRKRSPELSVQMLEKLRTVQPDYPVDAEAGHFFYTANRFDKAIEYFSKVDLGKFNENYLTEYATATYLSSDSKKSLEISQYGVQKNPRDAAMNRLCFYNYTDLKDYPNALKYADALFNKSDSAKFSARDYQYYGYALMGDSAFDQAIAQFEKALELNSSLNDVKKQLSDAYIAKKDYVKGLALYDEYLKAVEKPSVGDIDGLAKLYADQAASIATLNEEKIAALKKADEVYGMLGEKYPTNLLYATIMRARINSQLDPETTQGLAKPYYEQYIELAKKENPDNPKLLIEPYSYLGYYYYIKEDKANSDKYWKLILEIDPNNTTAKQALGI</sequence>
<accession>A0A8E1US38</accession>
<keyword evidence="2 3" id="KW-0802">TPR repeat</keyword>
<dbReference type="SMART" id="SM00028">
    <property type="entry name" value="TPR"/>
    <property type="match status" value="4"/>
</dbReference>
<evidence type="ECO:0000313" key="6">
    <source>
        <dbReference type="Proteomes" id="UP000036951"/>
    </source>
</evidence>
<name>A0A8E1US38_9BACT</name>
<keyword evidence="1" id="KW-0677">Repeat</keyword>
<dbReference type="AlphaFoldDB" id="A0A8E1US38"/>
<protein>
    <submittedName>
        <fullName evidence="5">Tetratricopeptide repeat protein</fullName>
    </submittedName>
</protein>
<comment type="caution">
    <text evidence="5">The sequence shown here is derived from an EMBL/GenBank/DDBJ whole genome shotgun (WGS) entry which is preliminary data.</text>
</comment>
<organism evidence="5 6">
    <name type="scientific">Xylanibacter rarus</name>
    <dbReference type="NCBI Taxonomy" id="1676614"/>
    <lineage>
        <taxon>Bacteria</taxon>
        <taxon>Pseudomonadati</taxon>
        <taxon>Bacteroidota</taxon>
        <taxon>Bacteroidia</taxon>
        <taxon>Bacteroidales</taxon>
        <taxon>Prevotellaceae</taxon>
        <taxon>Xylanibacter</taxon>
    </lineage>
</organism>
<proteinExistence type="predicted"/>
<dbReference type="Gene3D" id="1.25.40.10">
    <property type="entry name" value="Tetratricopeptide repeat domain"/>
    <property type="match status" value="2"/>
</dbReference>
<dbReference type="Pfam" id="PF13432">
    <property type="entry name" value="TPR_16"/>
    <property type="match status" value="1"/>
</dbReference>
<feature type="signal peptide" evidence="4">
    <location>
        <begin position="1"/>
        <end position="22"/>
    </location>
</feature>
<reference evidence="5 6" key="1">
    <citation type="submission" date="2015-06" db="EMBL/GenBank/DDBJ databases">
        <title>Prevotella sp. 109, sp. nov., a novel member of the family Prevotellaceae isolated from human faeces.</title>
        <authorList>
            <person name="Shkoporov A.N."/>
            <person name="Chaplin A.V."/>
            <person name="Kafarskaia L.I."/>
            <person name="Efimov B.A."/>
        </authorList>
    </citation>
    <scope>NUCLEOTIDE SEQUENCE [LARGE SCALE GENOMIC DNA]</scope>
    <source>
        <strain evidence="5 6">109</strain>
    </source>
</reference>
<feature type="repeat" description="TPR" evidence="3">
    <location>
        <begin position="426"/>
        <end position="459"/>
    </location>
</feature>